<dbReference type="Proteomes" id="UP000595362">
    <property type="component" value="Chromosome"/>
</dbReference>
<gene>
    <name evidence="1" type="ORF">HYS17_03810</name>
</gene>
<protein>
    <submittedName>
        <fullName evidence="1">Uncharacterized protein</fullName>
    </submittedName>
</protein>
<organism evidence="1 2">
    <name type="scientific">Micavibrio aeruginosavorus</name>
    <dbReference type="NCBI Taxonomy" id="349221"/>
    <lineage>
        <taxon>Bacteria</taxon>
        <taxon>Pseudomonadati</taxon>
        <taxon>Bdellovibrionota</taxon>
        <taxon>Bdellovibrionia</taxon>
        <taxon>Bdellovibrionales</taxon>
        <taxon>Pseudobdellovibrionaceae</taxon>
        <taxon>Micavibrio</taxon>
    </lineage>
</organism>
<evidence type="ECO:0000313" key="2">
    <source>
        <dbReference type="Proteomes" id="UP000595362"/>
    </source>
</evidence>
<sequence length="94" mass="9727">MIVDMDIIMTGAGQIVLVVPGEIPAGALEMSVQTGSVTLAADGHVFVSVADIDAMTIDALAGQNQVDLIAVPDADHPPAGITHRAAVRDDRIRK</sequence>
<evidence type="ECO:0000313" key="1">
    <source>
        <dbReference type="EMBL" id="QQG36907.1"/>
    </source>
</evidence>
<proteinExistence type="predicted"/>
<dbReference type="EMBL" id="CP066681">
    <property type="protein sequence ID" value="QQG36907.1"/>
    <property type="molecule type" value="Genomic_DNA"/>
</dbReference>
<accession>A0A7T5R3L3</accession>
<name>A0A7T5R3L3_9BACT</name>
<reference evidence="1 2" key="1">
    <citation type="submission" date="2020-07" db="EMBL/GenBank/DDBJ databases">
        <title>Huge and variable diversity of episymbiotic CPR bacteria and DPANN archaea in groundwater ecosystems.</title>
        <authorList>
            <person name="He C.Y."/>
            <person name="Keren R."/>
            <person name="Whittaker M."/>
            <person name="Farag I.F."/>
            <person name="Doudna J."/>
            <person name="Cate J.H.D."/>
            <person name="Banfield J.F."/>
        </authorList>
    </citation>
    <scope>NUCLEOTIDE SEQUENCE [LARGE SCALE GENOMIC DNA]</scope>
    <source>
        <strain evidence="1">NC_groundwater_70_Ag_B-0.1um_54_66</strain>
    </source>
</reference>
<dbReference type="AlphaFoldDB" id="A0A7T5R3L3"/>